<keyword evidence="9 12" id="KW-0238">DNA-binding</keyword>
<evidence type="ECO:0000256" key="13">
    <source>
        <dbReference type="SAM" id="MobiDB-lite"/>
    </source>
</evidence>
<dbReference type="Gene3D" id="3.30.70.330">
    <property type="match status" value="1"/>
</dbReference>
<comment type="subunit">
    <text evidence="12">Binds DNA as homodimer. Interacts with protein E1; this interaction greatly increases E1 DNA-binding activity. Interacts with protein L1; this interaction enhances E2-dependent replication and transcription activation. Interacts with protein L2; this interaction inhibits E2 transcriptional activity but not DNA replication function E2. Interacts with protein E7; this interaction inhibits E7 oncogenic activity. Interacts with host TAF1; this interaction modulates E2-dependent transcriptional regulation. Interacts with host BRD4; this interaction mediates E2 transcriptional activation function. Additionally, the interaction with host BRD4 on mitotic chromosomes mediates tethering of the viral genome. Interacts with host TOPBP1; this interaction is required for optimal viral DNA replication.</text>
</comment>
<keyword evidence="4 12" id="KW-0244">Early protein</keyword>
<evidence type="ECO:0000256" key="11">
    <source>
        <dbReference type="ARBA" id="ARBA00023163"/>
    </source>
</evidence>
<dbReference type="GO" id="GO:0006351">
    <property type="term" value="P:DNA-templated transcription"/>
    <property type="evidence" value="ECO:0007669"/>
    <property type="project" value="UniProtKB-UniRule"/>
</dbReference>
<feature type="compositionally biased region" description="Basic residues" evidence="13">
    <location>
        <begin position="227"/>
        <end position="239"/>
    </location>
</feature>
<dbReference type="Gene3D" id="2.170.200.10">
    <property type="entry name" value="Papillomavirus E2 early protein domain"/>
    <property type="match status" value="1"/>
</dbReference>
<dbReference type="GO" id="GO:0003700">
    <property type="term" value="F:DNA-binding transcription factor activity"/>
    <property type="evidence" value="ECO:0007669"/>
    <property type="project" value="UniProtKB-UniRule"/>
</dbReference>
<evidence type="ECO:0000256" key="3">
    <source>
        <dbReference type="ARBA" id="ARBA00022491"/>
    </source>
</evidence>
<dbReference type="GO" id="GO:0000166">
    <property type="term" value="F:nucleotide binding"/>
    <property type="evidence" value="ECO:0007669"/>
    <property type="project" value="UniProtKB-UniRule"/>
</dbReference>
<dbReference type="SUPFAM" id="SSF54957">
    <property type="entry name" value="Viral DNA-binding domain"/>
    <property type="match status" value="1"/>
</dbReference>
<dbReference type="GO" id="GO:0006275">
    <property type="term" value="P:regulation of DNA replication"/>
    <property type="evidence" value="ECO:0007669"/>
    <property type="project" value="UniProtKB-UniRule"/>
</dbReference>
<reference evidence="16" key="1">
    <citation type="submission" date="2020-07" db="EMBL/GenBank/DDBJ databases">
        <authorList>
            <person name="Wienecke-Baldacchino K A."/>
        </authorList>
    </citation>
    <scope>NUCLEOTIDE SEQUENCE</scope>
    <source>
        <strain evidence="16">LNS6514701_HPV226</strain>
    </source>
</reference>
<comment type="similarity">
    <text evidence="2">Belongs to the papillomaviridae E8^E2C protein family.</text>
</comment>
<evidence type="ECO:0000256" key="1">
    <source>
        <dbReference type="ARBA" id="ARBA00004147"/>
    </source>
</evidence>
<keyword evidence="6 12" id="KW-1048">Host nucleus</keyword>
<gene>
    <name evidence="12 16" type="primary">E2</name>
</gene>
<proteinExistence type="inferred from homology"/>
<evidence type="ECO:0000256" key="9">
    <source>
        <dbReference type="ARBA" id="ARBA00023125"/>
    </source>
</evidence>
<comment type="PTM">
    <text evidence="12">Sumoylation plays a regulatory role in E2 transcriptional activity.</text>
</comment>
<dbReference type="GO" id="GO:0006260">
    <property type="term" value="P:DNA replication"/>
    <property type="evidence" value="ECO:0007669"/>
    <property type="project" value="UniProtKB-KW"/>
</dbReference>
<dbReference type="InterPro" id="IPR012677">
    <property type="entry name" value="Nucleotide-bd_a/b_plait_sf"/>
</dbReference>
<dbReference type="InterPro" id="IPR042504">
    <property type="entry name" value="Regulatory_protein_E2_N_2"/>
</dbReference>
<feature type="compositionally biased region" description="Low complexity" evidence="13">
    <location>
        <begin position="272"/>
        <end position="286"/>
    </location>
</feature>
<evidence type="ECO:0000256" key="12">
    <source>
        <dbReference type="HAMAP-Rule" id="MF_04001"/>
    </source>
</evidence>
<feature type="region of interest" description="DNA-binding domain" evidence="12">
    <location>
        <begin position="310"/>
        <end position="394"/>
    </location>
</feature>
<evidence type="ECO:0000256" key="5">
    <source>
        <dbReference type="ARBA" id="ARBA00022553"/>
    </source>
</evidence>
<dbReference type="InterPro" id="IPR036050">
    <property type="entry name" value="Regulatory_protein_E2_N"/>
</dbReference>
<keyword evidence="12" id="KW-1017">Isopeptide bond</keyword>
<keyword evidence="5 12" id="KW-0597">Phosphoprotein</keyword>
<dbReference type="InterPro" id="IPR000427">
    <property type="entry name" value="Papillomavirus_E2_C"/>
</dbReference>
<dbReference type="GO" id="GO:0042025">
    <property type="term" value="C:host cell nucleus"/>
    <property type="evidence" value="ECO:0007669"/>
    <property type="project" value="UniProtKB-SubCell"/>
</dbReference>
<evidence type="ECO:0000259" key="15">
    <source>
        <dbReference type="Pfam" id="PF00511"/>
    </source>
</evidence>
<accession>A0A7G2A696</accession>
<dbReference type="Pfam" id="PF00511">
    <property type="entry name" value="PPV_E2_C"/>
    <property type="match status" value="1"/>
</dbReference>
<dbReference type="Gene3D" id="1.10.287.30">
    <property type="entry name" value="E2 (early) protein, N terminal domain, subdomain 1"/>
    <property type="match status" value="1"/>
</dbReference>
<evidence type="ECO:0000256" key="10">
    <source>
        <dbReference type="ARBA" id="ARBA00023159"/>
    </source>
</evidence>
<feature type="domain" description="Papillomavirus E2 C-terminal" evidence="15">
    <location>
        <begin position="312"/>
        <end position="389"/>
    </location>
</feature>
<feature type="cross-link" description="Glycyl lysine isopeptide (Lys-Gly) (interchain with G-Cter in SUMO)" evidence="12">
    <location>
        <position position="317"/>
    </location>
</feature>
<keyword evidence="12" id="KW-0832">Ubl conjugation</keyword>
<protein>
    <recommendedName>
        <fullName evidence="12">Regulatory protein E2</fullName>
    </recommendedName>
</protein>
<comment type="subcellular location">
    <subcellularLocation>
        <location evidence="1 12">Host nucleus</location>
    </subcellularLocation>
</comment>
<name>A0A7G2A696_9PAPI</name>
<dbReference type="HAMAP" id="MF_04001">
    <property type="entry name" value="PPV_E2"/>
    <property type="match status" value="1"/>
</dbReference>
<dbReference type="InterPro" id="IPR001866">
    <property type="entry name" value="PPV_E2_N"/>
</dbReference>
<feature type="compositionally biased region" description="Low complexity" evidence="13">
    <location>
        <begin position="240"/>
        <end position="252"/>
    </location>
</feature>
<dbReference type="InterPro" id="IPR033668">
    <property type="entry name" value="Reg_prot_E2"/>
</dbReference>
<comment type="similarity">
    <text evidence="12">Belongs to the papillomaviridae E2 protein family.</text>
</comment>
<evidence type="ECO:0000256" key="8">
    <source>
        <dbReference type="ARBA" id="ARBA00023015"/>
    </source>
</evidence>
<dbReference type="EMBL" id="LR861990">
    <property type="protein sequence ID" value="CAD1813942.1"/>
    <property type="molecule type" value="Genomic_DNA"/>
</dbReference>
<dbReference type="InterPro" id="IPR042503">
    <property type="entry name" value="Regulatory_protein_E2_N_1"/>
</dbReference>
<keyword evidence="11 12" id="KW-0804">Transcription</keyword>
<evidence type="ECO:0000256" key="6">
    <source>
        <dbReference type="ARBA" id="ARBA00022562"/>
    </source>
</evidence>
<evidence type="ECO:0000256" key="7">
    <source>
        <dbReference type="ARBA" id="ARBA00022705"/>
    </source>
</evidence>
<keyword evidence="8 12" id="KW-0805">Transcription regulation</keyword>
<feature type="domain" description="Papillomavirus E2 N-terminal" evidence="14">
    <location>
        <begin position="1"/>
        <end position="198"/>
    </location>
</feature>
<dbReference type="Pfam" id="PF00508">
    <property type="entry name" value="PPV_E2_N"/>
    <property type="match status" value="1"/>
</dbReference>
<dbReference type="GO" id="GO:0039693">
    <property type="term" value="P:viral DNA genome replication"/>
    <property type="evidence" value="ECO:0007669"/>
    <property type="project" value="UniProtKB-UniRule"/>
</dbReference>
<dbReference type="GO" id="GO:0003677">
    <property type="term" value="F:DNA binding"/>
    <property type="evidence" value="ECO:0007669"/>
    <property type="project" value="UniProtKB-UniRule"/>
</dbReference>
<dbReference type="InterPro" id="IPR035975">
    <property type="entry name" value="E2/EBNA1_C_sf"/>
</dbReference>
<comment type="caution">
    <text evidence="12">Lacks conserved residue(s) required for the propagation of feature annotation.</text>
</comment>
<evidence type="ECO:0000259" key="14">
    <source>
        <dbReference type="Pfam" id="PF00508"/>
    </source>
</evidence>
<keyword evidence="3 12" id="KW-0678">Repressor</keyword>
<comment type="function">
    <text evidence="12">Plays a role in the initiation of viral DNA replication. A dimer of E2 interacts with a dimer of E1 in order to improve specificity of E1 DNA binding activity. Once the complex recognizes and binds DNA at specific sites, the E2 dimer is removed from DNA. E2 also regulates viral transcription through binding to the E2RE response element (5'-ACCNNNNNNGGT-3') present in multiple copies in the regulatory regions of the viral genome. Activates or represses transcription depending on E2RE's position with regards to proximal promoter elements including the TATA-box. Repression occurs by sterically hindering the assembly of the transcription initiation complex.</text>
</comment>
<sequence>METLVARFDVVQDRLLEIYERGSTTIDGQIDHWDLVRQENVLLYYARKNGIGQIGIQKVPPLASSEQKAKHAILMGMVLRSLKASSYGQEPWTLIDTSYELYMTPPQYTFKKGGKTVEVWFDNQVHNAMPYTLWSSIYYQDSNDMWHKTRGHVSVDGLYYIDWEGTHIYYVRFAEQAKHYGQTGEWQVRTDSQIFSTSVASTSLRAVDQRPARSAETTCTRASPCKRPSRRASPRHRRTPSTGTTTTTTESDSSTDRVRRRGRKGKHRSTRSRWGSGSSPVSPASVGERHRLADKHYTSRLARLQDEARDPPVLIIKGSANTTKCWRYRVKQNHRSLFHCISTAFFWVGDTGNDRLGCSRVMVAFKDNKQRQRFLDTVKLPKGTEWSFGNLDSL</sequence>
<evidence type="ECO:0000256" key="4">
    <source>
        <dbReference type="ARBA" id="ARBA00022518"/>
    </source>
</evidence>
<keyword evidence="7 12" id="KW-0235">DNA replication</keyword>
<keyword evidence="10 12" id="KW-0010">Activator</keyword>
<comment type="PTM">
    <text evidence="12">Phosphorylated.</text>
</comment>
<organism evidence="16">
    <name type="scientific">Human papillomavirus</name>
    <dbReference type="NCBI Taxonomy" id="10566"/>
    <lineage>
        <taxon>Viruses</taxon>
        <taxon>Monodnaviria</taxon>
        <taxon>Shotokuvirae</taxon>
        <taxon>Cossaviricota</taxon>
        <taxon>Papovaviricetes</taxon>
        <taxon>Zurhausenvirales</taxon>
        <taxon>Papillomaviridae</taxon>
    </lineage>
</organism>
<evidence type="ECO:0000256" key="2">
    <source>
        <dbReference type="ARBA" id="ARBA00007794"/>
    </source>
</evidence>
<feature type="compositionally biased region" description="Basic residues" evidence="13">
    <location>
        <begin position="258"/>
        <end position="271"/>
    </location>
</feature>
<feature type="region of interest" description="Disordered" evidence="13">
    <location>
        <begin position="201"/>
        <end position="291"/>
    </location>
</feature>
<evidence type="ECO:0000313" key="16">
    <source>
        <dbReference type="EMBL" id="CAD1813942.1"/>
    </source>
</evidence>
<dbReference type="SUPFAM" id="SSF51332">
    <property type="entry name" value="E2 regulatory, transactivation domain"/>
    <property type="match status" value="1"/>
</dbReference>